<dbReference type="InterPro" id="IPR007627">
    <property type="entry name" value="RNA_pol_sigma70_r2"/>
</dbReference>
<evidence type="ECO:0000313" key="8">
    <source>
        <dbReference type="Proteomes" id="UP000824109"/>
    </source>
</evidence>
<dbReference type="CDD" id="cd06171">
    <property type="entry name" value="Sigma70_r4"/>
    <property type="match status" value="1"/>
</dbReference>
<dbReference type="InterPro" id="IPR014284">
    <property type="entry name" value="RNA_pol_sigma-70_dom"/>
</dbReference>
<sequence>MRSEQEAERAVDKYADTVKRLCMIYLKNHADTEDVFQDVFLKYVLCPVAFKDSEHEKAWIIRVTVNECKDVLKSAFRRRSVPLEDVRELAAEETSHNDVIDAVRSLPQKYKDVVYLHYYEGYTAAEIGKMLRRRENTVYTHLARAREALRERLGDDFERDT</sequence>
<comment type="caution">
    <text evidence="7">The sequence shown here is derived from an EMBL/GenBank/DDBJ whole genome shotgun (WGS) entry which is preliminary data.</text>
</comment>
<dbReference type="GO" id="GO:0006352">
    <property type="term" value="P:DNA-templated transcription initiation"/>
    <property type="evidence" value="ECO:0007669"/>
    <property type="project" value="InterPro"/>
</dbReference>
<dbReference type="EMBL" id="DVNB01000038">
    <property type="protein sequence ID" value="HIU56895.1"/>
    <property type="molecule type" value="Genomic_DNA"/>
</dbReference>
<dbReference type="NCBIfam" id="TIGR02937">
    <property type="entry name" value="sigma70-ECF"/>
    <property type="match status" value="1"/>
</dbReference>
<feature type="domain" description="RNA polymerase sigma-70 region 2" evidence="5">
    <location>
        <begin position="11"/>
        <end position="75"/>
    </location>
</feature>
<dbReference type="Gene3D" id="1.10.1740.10">
    <property type="match status" value="1"/>
</dbReference>
<dbReference type="InterPro" id="IPR036388">
    <property type="entry name" value="WH-like_DNA-bd_sf"/>
</dbReference>
<evidence type="ECO:0000313" key="7">
    <source>
        <dbReference type="EMBL" id="HIU56895.1"/>
    </source>
</evidence>
<dbReference type="InterPro" id="IPR013325">
    <property type="entry name" value="RNA_pol_sigma_r2"/>
</dbReference>
<dbReference type="AlphaFoldDB" id="A0A9D1MB20"/>
<evidence type="ECO:0000256" key="1">
    <source>
        <dbReference type="ARBA" id="ARBA00010641"/>
    </source>
</evidence>
<proteinExistence type="inferred from homology"/>
<feature type="domain" description="RNA polymerase sigma factor 70 region 4 type 2" evidence="6">
    <location>
        <begin position="98"/>
        <end position="149"/>
    </location>
</feature>
<comment type="similarity">
    <text evidence="1">Belongs to the sigma-70 factor family. ECF subfamily.</text>
</comment>
<protein>
    <submittedName>
        <fullName evidence="7">Sigma-70 family RNA polymerase sigma factor</fullName>
    </submittedName>
</protein>
<keyword evidence="2" id="KW-0805">Transcription regulation</keyword>
<dbReference type="SUPFAM" id="SSF88659">
    <property type="entry name" value="Sigma3 and sigma4 domains of RNA polymerase sigma factors"/>
    <property type="match status" value="1"/>
</dbReference>
<dbReference type="PANTHER" id="PTHR43133">
    <property type="entry name" value="RNA POLYMERASE ECF-TYPE SIGMA FACTO"/>
    <property type="match status" value="1"/>
</dbReference>
<keyword evidence="3" id="KW-0731">Sigma factor</keyword>
<dbReference type="GO" id="GO:0016987">
    <property type="term" value="F:sigma factor activity"/>
    <property type="evidence" value="ECO:0007669"/>
    <property type="project" value="UniProtKB-KW"/>
</dbReference>
<reference evidence="7" key="1">
    <citation type="submission" date="2020-10" db="EMBL/GenBank/DDBJ databases">
        <authorList>
            <person name="Gilroy R."/>
        </authorList>
    </citation>
    <scope>NUCLEOTIDE SEQUENCE</scope>
    <source>
        <strain evidence="7">USAMLcec3-3695</strain>
    </source>
</reference>
<organism evidence="7 8">
    <name type="scientific">Candidatus Ornithomonoglobus merdipullorum</name>
    <dbReference type="NCBI Taxonomy" id="2840895"/>
    <lineage>
        <taxon>Bacteria</taxon>
        <taxon>Bacillati</taxon>
        <taxon>Bacillota</taxon>
        <taxon>Clostridia</taxon>
        <taxon>Candidatus Ornithomonoglobus</taxon>
    </lineage>
</organism>
<evidence type="ECO:0000256" key="4">
    <source>
        <dbReference type="ARBA" id="ARBA00023163"/>
    </source>
</evidence>
<dbReference type="Pfam" id="PF04542">
    <property type="entry name" value="Sigma70_r2"/>
    <property type="match status" value="1"/>
</dbReference>
<evidence type="ECO:0000259" key="6">
    <source>
        <dbReference type="Pfam" id="PF08281"/>
    </source>
</evidence>
<keyword evidence="4" id="KW-0804">Transcription</keyword>
<evidence type="ECO:0000256" key="2">
    <source>
        <dbReference type="ARBA" id="ARBA00023015"/>
    </source>
</evidence>
<dbReference type="InterPro" id="IPR013249">
    <property type="entry name" value="RNA_pol_sigma70_r4_t2"/>
</dbReference>
<dbReference type="InterPro" id="IPR039425">
    <property type="entry name" value="RNA_pol_sigma-70-like"/>
</dbReference>
<reference evidence="7" key="2">
    <citation type="journal article" date="2021" name="PeerJ">
        <title>Extensive microbial diversity within the chicken gut microbiome revealed by metagenomics and culture.</title>
        <authorList>
            <person name="Gilroy R."/>
            <person name="Ravi A."/>
            <person name="Getino M."/>
            <person name="Pursley I."/>
            <person name="Horton D.L."/>
            <person name="Alikhan N.F."/>
            <person name="Baker D."/>
            <person name="Gharbi K."/>
            <person name="Hall N."/>
            <person name="Watson M."/>
            <person name="Adriaenssens E.M."/>
            <person name="Foster-Nyarko E."/>
            <person name="Jarju S."/>
            <person name="Secka A."/>
            <person name="Antonio M."/>
            <person name="Oren A."/>
            <person name="Chaudhuri R.R."/>
            <person name="La Ragione R."/>
            <person name="Hildebrand F."/>
            <person name="Pallen M.J."/>
        </authorList>
    </citation>
    <scope>NUCLEOTIDE SEQUENCE</scope>
    <source>
        <strain evidence="7">USAMLcec3-3695</strain>
    </source>
</reference>
<dbReference type="Gene3D" id="1.10.10.10">
    <property type="entry name" value="Winged helix-like DNA-binding domain superfamily/Winged helix DNA-binding domain"/>
    <property type="match status" value="1"/>
</dbReference>
<name>A0A9D1MB20_9FIRM</name>
<evidence type="ECO:0000256" key="3">
    <source>
        <dbReference type="ARBA" id="ARBA00023082"/>
    </source>
</evidence>
<dbReference type="SUPFAM" id="SSF88946">
    <property type="entry name" value="Sigma2 domain of RNA polymerase sigma factors"/>
    <property type="match status" value="1"/>
</dbReference>
<dbReference type="Pfam" id="PF08281">
    <property type="entry name" value="Sigma70_r4_2"/>
    <property type="match status" value="1"/>
</dbReference>
<dbReference type="InterPro" id="IPR013324">
    <property type="entry name" value="RNA_pol_sigma_r3/r4-like"/>
</dbReference>
<dbReference type="PANTHER" id="PTHR43133:SF60">
    <property type="entry name" value="RNA POLYMERASE SIGMA FACTOR SIGV"/>
    <property type="match status" value="1"/>
</dbReference>
<dbReference type="Proteomes" id="UP000824109">
    <property type="component" value="Unassembled WGS sequence"/>
</dbReference>
<accession>A0A9D1MB20</accession>
<gene>
    <name evidence="7" type="ORF">IAA61_03655</name>
</gene>
<dbReference type="GO" id="GO:0003677">
    <property type="term" value="F:DNA binding"/>
    <property type="evidence" value="ECO:0007669"/>
    <property type="project" value="InterPro"/>
</dbReference>
<evidence type="ECO:0000259" key="5">
    <source>
        <dbReference type="Pfam" id="PF04542"/>
    </source>
</evidence>